<protein>
    <submittedName>
        <fullName evidence="2">DUF1272 domain-containing protein</fullName>
    </submittedName>
</protein>
<proteinExistence type="predicted"/>
<dbReference type="RefSeq" id="WP_081578956.1">
    <property type="nucleotide sequence ID" value="NZ_JANJYY010000014.1"/>
</dbReference>
<sequence length="52" mass="5930">MQATNCTRCAETFEDGQETYHCSHNCTFCKECTETMNSICQNCGETLVRVEQ</sequence>
<dbReference type="Pfam" id="PF06906">
    <property type="entry name" value="DUF1272"/>
    <property type="match status" value="1"/>
</dbReference>
<evidence type="ECO:0000313" key="3">
    <source>
        <dbReference type="Proteomes" id="UP001243286"/>
    </source>
</evidence>
<comment type="caution">
    <text evidence="2">The sequence shown here is derived from an EMBL/GenBank/DDBJ whole genome shotgun (WGS) entry which is preliminary data.</text>
</comment>
<dbReference type="InterPro" id="IPR001841">
    <property type="entry name" value="Znf_RING"/>
</dbReference>
<dbReference type="Proteomes" id="UP001243286">
    <property type="component" value="Unassembled WGS sequence"/>
</dbReference>
<dbReference type="PROSITE" id="PS50089">
    <property type="entry name" value="ZF_RING_2"/>
    <property type="match status" value="1"/>
</dbReference>
<feature type="domain" description="RING-type" evidence="1">
    <location>
        <begin position="6"/>
        <end position="43"/>
    </location>
</feature>
<organism evidence="2 3">
    <name type="scientific">Exiguobacterium antarcticum</name>
    <dbReference type="NCBI Taxonomy" id="132920"/>
    <lineage>
        <taxon>Bacteria</taxon>
        <taxon>Bacillati</taxon>
        <taxon>Bacillota</taxon>
        <taxon>Bacilli</taxon>
        <taxon>Bacillales</taxon>
        <taxon>Bacillales Family XII. Incertae Sedis</taxon>
        <taxon>Exiguobacterium</taxon>
    </lineage>
</organism>
<dbReference type="EMBL" id="JASBQV010000021">
    <property type="protein sequence ID" value="MDI3235804.1"/>
    <property type="molecule type" value="Genomic_DNA"/>
</dbReference>
<evidence type="ECO:0000259" key="1">
    <source>
        <dbReference type="PROSITE" id="PS50089"/>
    </source>
</evidence>
<keyword evidence="3" id="KW-1185">Reference proteome</keyword>
<gene>
    <name evidence="2" type="ORF">QK289_12365</name>
</gene>
<name>A0ABT6R4C1_9BACL</name>
<evidence type="ECO:0000313" key="2">
    <source>
        <dbReference type="EMBL" id="MDI3235804.1"/>
    </source>
</evidence>
<dbReference type="InterPro" id="IPR010696">
    <property type="entry name" value="DUF1272"/>
</dbReference>
<accession>A0ABT6R4C1</accession>
<reference evidence="2 3" key="1">
    <citation type="submission" date="2023-04" db="EMBL/GenBank/DDBJ databases">
        <title>Antarctic isolates genomes.</title>
        <authorList>
            <person name="Dimov S.G."/>
        </authorList>
    </citation>
    <scope>NUCLEOTIDE SEQUENCE [LARGE SCALE GENOMIC DNA]</scope>
    <source>
        <strain evidence="2 3">AL19</strain>
    </source>
</reference>